<reference evidence="1 2" key="1">
    <citation type="submission" date="2024-09" db="EMBL/GenBank/DDBJ databases">
        <authorList>
            <person name="Sun Q."/>
            <person name="Mori K."/>
        </authorList>
    </citation>
    <scope>NUCLEOTIDE SEQUENCE [LARGE SCALE GENOMIC DNA]</scope>
    <source>
        <strain evidence="1 2">CCM 7609</strain>
    </source>
</reference>
<name>A0ABV5G0B0_9MICC</name>
<dbReference type="EMBL" id="JBHMFI010000001">
    <property type="protein sequence ID" value="MFB9072369.1"/>
    <property type="molecule type" value="Genomic_DNA"/>
</dbReference>
<organism evidence="1 2">
    <name type="scientific">Citricoccus parietis</name>
    <dbReference type="NCBI Taxonomy" id="592307"/>
    <lineage>
        <taxon>Bacteria</taxon>
        <taxon>Bacillati</taxon>
        <taxon>Actinomycetota</taxon>
        <taxon>Actinomycetes</taxon>
        <taxon>Micrococcales</taxon>
        <taxon>Micrococcaceae</taxon>
        <taxon>Citricoccus</taxon>
    </lineage>
</organism>
<evidence type="ECO:0000313" key="1">
    <source>
        <dbReference type="EMBL" id="MFB9072369.1"/>
    </source>
</evidence>
<dbReference type="Proteomes" id="UP001589575">
    <property type="component" value="Unassembled WGS sequence"/>
</dbReference>
<proteinExistence type="predicted"/>
<sequence length="109" mass="11266">MFGIGAKSPARADWTAITARAKPASCTDSAAVARSAKAASERYRSGMPISLDRHEPACVRAACRSSAVVARTTSVGAMNIRRTPLLCRPPAEYAVAHAGGIGVSLAPRS</sequence>
<protein>
    <submittedName>
        <fullName evidence="1">Uncharacterized protein</fullName>
    </submittedName>
</protein>
<keyword evidence="2" id="KW-1185">Reference proteome</keyword>
<evidence type="ECO:0000313" key="2">
    <source>
        <dbReference type="Proteomes" id="UP001589575"/>
    </source>
</evidence>
<gene>
    <name evidence="1" type="ORF">ACFFX0_14655</name>
</gene>
<comment type="caution">
    <text evidence="1">The sequence shown here is derived from an EMBL/GenBank/DDBJ whole genome shotgun (WGS) entry which is preliminary data.</text>
</comment>
<accession>A0ABV5G0B0</accession>